<proteinExistence type="inferred from homology"/>
<dbReference type="InterPro" id="IPR003226">
    <property type="entry name" value="MYG1_exonuclease"/>
</dbReference>
<keyword evidence="3" id="KW-1185">Reference proteome</keyword>
<organism evidence="2 3">
    <name type="scientific">Saccharomyces pastorianus</name>
    <name type="common">Lager yeast</name>
    <name type="synonym">Saccharomyces cerevisiae x Saccharomyces eubayanus</name>
    <dbReference type="NCBI Taxonomy" id="27292"/>
    <lineage>
        <taxon>Eukaryota</taxon>
        <taxon>Fungi</taxon>
        <taxon>Dikarya</taxon>
        <taxon>Ascomycota</taxon>
        <taxon>Saccharomycotina</taxon>
        <taxon>Saccharomycetes</taxon>
        <taxon>Saccharomycetales</taxon>
        <taxon>Saccharomycetaceae</taxon>
        <taxon>Saccharomyces</taxon>
    </lineage>
</organism>
<name>A0A6C1DRN9_SACPS</name>
<dbReference type="Proteomes" id="UP000501346">
    <property type="component" value="Chromosome ScV"/>
</dbReference>
<evidence type="ECO:0000256" key="1">
    <source>
        <dbReference type="ARBA" id="ARBA00010105"/>
    </source>
</evidence>
<reference evidence="2 3" key="1">
    <citation type="journal article" date="2019" name="BMC Genomics">
        <title>Chromosome level assembly and comparative genome analysis confirm lager-brewing yeasts originated from a single hybridization.</title>
        <authorList>
            <person name="Salazar A.N."/>
            <person name="Gorter de Vries A.R."/>
            <person name="van den Broek M."/>
            <person name="Brouwers N."/>
            <person name="de la Torre Cortes P."/>
            <person name="Kuijpers N.G.A."/>
            <person name="Daran J.G."/>
            <person name="Abeel T."/>
        </authorList>
    </citation>
    <scope>NUCLEOTIDE SEQUENCE [LARGE SCALE GENOMIC DNA]</scope>
    <source>
        <strain evidence="2 3">CBS 1483</strain>
    </source>
</reference>
<comment type="similarity">
    <text evidence="1">Belongs to the MYG1 family.</text>
</comment>
<evidence type="ECO:0000313" key="2">
    <source>
        <dbReference type="EMBL" id="QID79247.1"/>
    </source>
</evidence>
<protein>
    <submittedName>
        <fullName evidence="2">Uncharacterized protein</fullName>
    </submittedName>
</protein>
<dbReference type="Pfam" id="PF03690">
    <property type="entry name" value="MYG1_exonuc"/>
    <property type="match status" value="1"/>
</dbReference>
<accession>A0A6C1DRN9</accession>
<evidence type="ECO:0000313" key="3">
    <source>
        <dbReference type="Proteomes" id="UP000501346"/>
    </source>
</evidence>
<dbReference type="GO" id="GO:0005737">
    <property type="term" value="C:cytoplasm"/>
    <property type="evidence" value="ECO:0007669"/>
    <property type="project" value="TreeGrafter"/>
</dbReference>
<dbReference type="PANTHER" id="PTHR11215:SF1">
    <property type="entry name" value="MYG1 EXONUCLEASE"/>
    <property type="match status" value="1"/>
</dbReference>
<gene>
    <name evidence="2" type="ORF">GRS66_001496</name>
</gene>
<sequence length="338" mass="38133">MNSVKRVKLNSNMSKQICTHSGSFHADESLAVYMLRLLPEFKDAKLVRSRNPKDWEASDILVDVGAQYDGVKFFDHHQRGFFETFNEKYKTKLSSAGLIFKHYGRDIIKTILNDKVSSSDLDLLYDKVYKQFVEALDANDNGISKYTIPKDSNLEPNFRDNAISIPGIISGMNPNWNEDTSDESFDRCFARASEFIGGVFVTLVKGYGQSWLPAKALVAQAIDERMDVDKSGKIIVLPQFCPWKEHLYELEREKNIEKQIEFVLFTDSSGAWRVSTVPINSTSFQFRRGLPEPLRGLRDEELSTKSGVPGCIFIHAAGFIGGAKSKEAVYELAKMSLA</sequence>
<dbReference type="AlphaFoldDB" id="A0A6C1DRN9"/>
<dbReference type="GO" id="GO:0005634">
    <property type="term" value="C:nucleus"/>
    <property type="evidence" value="ECO:0007669"/>
    <property type="project" value="TreeGrafter"/>
</dbReference>
<dbReference type="OrthoDB" id="10265310at2759"/>
<dbReference type="EMBL" id="CP048986">
    <property type="protein sequence ID" value="QID79247.1"/>
    <property type="molecule type" value="Genomic_DNA"/>
</dbReference>
<dbReference type="PANTHER" id="PTHR11215">
    <property type="entry name" value="METAL DEPENDENT HYDROLASE - RELATED"/>
    <property type="match status" value="1"/>
</dbReference>